<comment type="caution">
    <text evidence="3">The sequence shown here is derived from an EMBL/GenBank/DDBJ whole genome shotgun (WGS) entry which is preliminary data.</text>
</comment>
<dbReference type="CDD" id="cd07012">
    <property type="entry name" value="PBP2_Bug_TTT"/>
    <property type="match status" value="1"/>
</dbReference>
<dbReference type="PIRSF" id="PIRSF017082">
    <property type="entry name" value="YflP"/>
    <property type="match status" value="1"/>
</dbReference>
<dbReference type="PROSITE" id="PS51318">
    <property type="entry name" value="TAT"/>
    <property type="match status" value="1"/>
</dbReference>
<keyword evidence="2" id="KW-0732">Signal</keyword>
<protein>
    <submittedName>
        <fullName evidence="3">Tripartite tricarboxylate transporter substrate binding protein</fullName>
    </submittedName>
</protein>
<sequence>MPRPSRRTLIAGAFAAVALAAAALPAAAQNWPSRPIQLIVPWGAGGGTDATARILGSLMEKELGQPVTVVNRTGGSGVVGHAAIASAAPDGYTIGLATVEIGMMHWQGLTELSGASYTPIGLVNADPAGIQVRADAPYKTVQDLLAAIKANPGKFKASGTGQGGIWHLALAGLLKDQKIDPASVPWVPSNGAAPGLQDMVAGGIEIAPVSLPEARSLIDAGKVKSLAIMNDKPAALYPNVPTLKAALGSDWTMAAWRGIVAPKGIPADARDKLSAVVRKVANSKEYQDFMASRGFGVVYAGPEDFGKFMAKSDAELGATMKAVGIAK</sequence>
<keyword evidence="4" id="KW-1185">Reference proteome</keyword>
<dbReference type="EMBL" id="JAEQNE010000006">
    <property type="protein sequence ID" value="MBL0393699.1"/>
    <property type="molecule type" value="Genomic_DNA"/>
</dbReference>
<gene>
    <name evidence="3" type="ORF">JJ685_21360</name>
</gene>
<dbReference type="InterPro" id="IPR042100">
    <property type="entry name" value="Bug_dom1"/>
</dbReference>
<feature type="signal peptide" evidence="2">
    <location>
        <begin position="1"/>
        <end position="28"/>
    </location>
</feature>
<feature type="chain" id="PRO_5036703165" evidence="2">
    <location>
        <begin position="29"/>
        <end position="327"/>
    </location>
</feature>
<evidence type="ECO:0000313" key="3">
    <source>
        <dbReference type="EMBL" id="MBL0393699.1"/>
    </source>
</evidence>
<dbReference type="PANTHER" id="PTHR42928:SF5">
    <property type="entry name" value="BLR1237 PROTEIN"/>
    <property type="match status" value="1"/>
</dbReference>
<reference evidence="3 4" key="1">
    <citation type="journal article" date="2017" name="Int. J. Syst. Evol. Microbiol.">
        <title>Ramlibacter monticola sp. nov., isolated from forest soil.</title>
        <authorList>
            <person name="Chaudhary D.K."/>
            <person name="Kim J."/>
        </authorList>
    </citation>
    <scope>NUCLEOTIDE SEQUENCE [LARGE SCALE GENOMIC DNA]</scope>
    <source>
        <strain evidence="3 4">KACC 19175</strain>
    </source>
</reference>
<dbReference type="PANTHER" id="PTHR42928">
    <property type="entry name" value="TRICARBOXYLATE-BINDING PROTEIN"/>
    <property type="match status" value="1"/>
</dbReference>
<dbReference type="Pfam" id="PF03401">
    <property type="entry name" value="TctC"/>
    <property type="match status" value="1"/>
</dbReference>
<dbReference type="RefSeq" id="WP_201676369.1">
    <property type="nucleotide sequence ID" value="NZ_JAEQNE010000006.1"/>
</dbReference>
<organism evidence="3 4">
    <name type="scientific">Ramlibacter monticola</name>
    <dbReference type="NCBI Taxonomy" id="1926872"/>
    <lineage>
        <taxon>Bacteria</taxon>
        <taxon>Pseudomonadati</taxon>
        <taxon>Pseudomonadota</taxon>
        <taxon>Betaproteobacteria</taxon>
        <taxon>Burkholderiales</taxon>
        <taxon>Comamonadaceae</taxon>
        <taxon>Ramlibacter</taxon>
    </lineage>
</organism>
<dbReference type="InterPro" id="IPR006311">
    <property type="entry name" value="TAT_signal"/>
</dbReference>
<dbReference type="Gene3D" id="3.40.190.150">
    <property type="entry name" value="Bordetella uptake gene, domain 1"/>
    <property type="match status" value="1"/>
</dbReference>
<dbReference type="SUPFAM" id="SSF53850">
    <property type="entry name" value="Periplasmic binding protein-like II"/>
    <property type="match status" value="1"/>
</dbReference>
<dbReference type="AlphaFoldDB" id="A0A936Z2D2"/>
<evidence type="ECO:0000256" key="2">
    <source>
        <dbReference type="SAM" id="SignalP"/>
    </source>
</evidence>
<evidence type="ECO:0000313" key="4">
    <source>
        <dbReference type="Proteomes" id="UP000599109"/>
    </source>
</evidence>
<dbReference type="Gene3D" id="3.40.190.10">
    <property type="entry name" value="Periplasmic binding protein-like II"/>
    <property type="match status" value="1"/>
</dbReference>
<dbReference type="InterPro" id="IPR005064">
    <property type="entry name" value="BUG"/>
</dbReference>
<comment type="similarity">
    <text evidence="1">Belongs to the UPF0065 (bug) family.</text>
</comment>
<name>A0A936Z2D2_9BURK</name>
<evidence type="ECO:0000256" key="1">
    <source>
        <dbReference type="ARBA" id="ARBA00006987"/>
    </source>
</evidence>
<proteinExistence type="inferred from homology"/>
<accession>A0A936Z2D2</accession>
<dbReference type="Proteomes" id="UP000599109">
    <property type="component" value="Unassembled WGS sequence"/>
</dbReference>